<accession>A0A0Q5U631</accession>
<evidence type="ECO:0000259" key="2">
    <source>
        <dbReference type="Pfam" id="PF11838"/>
    </source>
</evidence>
<organism evidence="3 4">
    <name type="scientific">Drosophila erecta</name>
    <name type="common">Fruit fly</name>
    <dbReference type="NCBI Taxonomy" id="7220"/>
    <lineage>
        <taxon>Eukaryota</taxon>
        <taxon>Metazoa</taxon>
        <taxon>Ecdysozoa</taxon>
        <taxon>Arthropoda</taxon>
        <taxon>Hexapoda</taxon>
        <taxon>Insecta</taxon>
        <taxon>Pterygota</taxon>
        <taxon>Neoptera</taxon>
        <taxon>Endopterygota</taxon>
        <taxon>Diptera</taxon>
        <taxon>Brachycera</taxon>
        <taxon>Muscomorpha</taxon>
        <taxon>Ephydroidea</taxon>
        <taxon>Drosophilidae</taxon>
        <taxon>Drosophila</taxon>
        <taxon>Sophophora</taxon>
    </lineage>
</organism>
<dbReference type="InterPro" id="IPR024571">
    <property type="entry name" value="ERAP1-like_C_dom"/>
</dbReference>
<dbReference type="Proteomes" id="UP000008711">
    <property type="component" value="Unassembled WGS sequence"/>
</dbReference>
<dbReference type="SMR" id="A0A0Q5U631"/>
<dbReference type="Gene3D" id="1.25.50.20">
    <property type="match status" value="1"/>
</dbReference>
<feature type="domain" description="ERAP1-like C-terminal" evidence="2">
    <location>
        <begin position="12"/>
        <end position="116"/>
    </location>
</feature>
<dbReference type="InterPro" id="IPR050344">
    <property type="entry name" value="Peptidase_M1_aminopeptidases"/>
</dbReference>
<evidence type="ECO:0000313" key="4">
    <source>
        <dbReference type="Proteomes" id="UP000008711"/>
    </source>
</evidence>
<dbReference type="PANTHER" id="PTHR11533">
    <property type="entry name" value="PROTEASE M1 ZINC METALLOPROTEASE"/>
    <property type="match status" value="1"/>
</dbReference>
<evidence type="ECO:0000313" key="3">
    <source>
        <dbReference type="EMBL" id="KQS44463.1"/>
    </source>
</evidence>
<keyword evidence="4" id="KW-1185">Reference proteome</keyword>
<evidence type="ECO:0000256" key="1">
    <source>
        <dbReference type="ARBA" id="ARBA00010136"/>
    </source>
</evidence>
<proteinExistence type="inferred from homology"/>
<name>A0A0Q5U631_DROER</name>
<dbReference type="GO" id="GO:0005615">
    <property type="term" value="C:extracellular space"/>
    <property type="evidence" value="ECO:0007669"/>
    <property type="project" value="TreeGrafter"/>
</dbReference>
<protein>
    <recommendedName>
        <fullName evidence="2">ERAP1-like C-terminal domain-containing protein</fullName>
    </recommendedName>
</protein>
<comment type="similarity">
    <text evidence="1">Belongs to the peptidase M1 family.</text>
</comment>
<dbReference type="PANTHER" id="PTHR11533:SF18">
    <property type="entry name" value="FI02158P"/>
    <property type="match status" value="1"/>
</dbReference>
<dbReference type="AlphaFoldDB" id="A0A0Q5U631"/>
<dbReference type="EMBL" id="CH954178">
    <property type="protein sequence ID" value="KQS44463.1"/>
    <property type="molecule type" value="Genomic_DNA"/>
</dbReference>
<dbReference type="GO" id="GO:0016020">
    <property type="term" value="C:membrane"/>
    <property type="evidence" value="ECO:0007669"/>
    <property type="project" value="TreeGrafter"/>
</dbReference>
<reference evidence="3 4" key="1">
    <citation type="journal article" date="2007" name="Nature">
        <title>Evolution of genes and genomes on the Drosophila phylogeny.</title>
        <authorList>
            <consortium name="Drosophila 12 Genomes Consortium"/>
            <person name="Clark A.G."/>
            <person name="Eisen M.B."/>
            <person name="Smith D.R."/>
            <person name="Bergman C.M."/>
            <person name="Oliver B."/>
            <person name="Markow T.A."/>
            <person name="Kaufman T.C."/>
            <person name="Kellis M."/>
            <person name="Gelbart W."/>
            <person name="Iyer V.N."/>
            <person name="Pollard D.A."/>
            <person name="Sackton T.B."/>
            <person name="Larracuente A.M."/>
            <person name="Singh N.D."/>
            <person name="Abad J.P."/>
            <person name="Abt D.N."/>
            <person name="Adryan B."/>
            <person name="Aguade M."/>
            <person name="Akashi H."/>
            <person name="Anderson W.W."/>
            <person name="Aquadro C.F."/>
            <person name="Ardell D.H."/>
            <person name="Arguello R."/>
            <person name="Artieri C.G."/>
            <person name="Barbash D.A."/>
            <person name="Barker D."/>
            <person name="Barsanti P."/>
            <person name="Batterham P."/>
            <person name="Batzoglou S."/>
            <person name="Begun D."/>
            <person name="Bhutkar A."/>
            <person name="Blanco E."/>
            <person name="Bosak S.A."/>
            <person name="Bradley R.K."/>
            <person name="Brand A.D."/>
            <person name="Brent M.R."/>
            <person name="Brooks A.N."/>
            <person name="Brown R.H."/>
            <person name="Butlin R.K."/>
            <person name="Caggese C."/>
            <person name="Calvi B.R."/>
            <person name="Bernardo de Carvalho A."/>
            <person name="Caspi A."/>
            <person name="Castrezana S."/>
            <person name="Celniker S.E."/>
            <person name="Chang J.L."/>
            <person name="Chapple C."/>
            <person name="Chatterji S."/>
            <person name="Chinwalla A."/>
            <person name="Civetta A."/>
            <person name="Clifton S.W."/>
            <person name="Comeron J.M."/>
            <person name="Costello J.C."/>
            <person name="Coyne J.A."/>
            <person name="Daub J."/>
            <person name="David R.G."/>
            <person name="Delcher A.L."/>
            <person name="Delehaunty K."/>
            <person name="Do C.B."/>
            <person name="Ebling H."/>
            <person name="Edwards K."/>
            <person name="Eickbush T."/>
            <person name="Evans J.D."/>
            <person name="Filipski A."/>
            <person name="Findeiss S."/>
            <person name="Freyhult E."/>
            <person name="Fulton L."/>
            <person name="Fulton R."/>
            <person name="Garcia A.C."/>
            <person name="Gardiner A."/>
            <person name="Garfield D.A."/>
            <person name="Garvin B.E."/>
            <person name="Gibson G."/>
            <person name="Gilbert D."/>
            <person name="Gnerre S."/>
            <person name="Godfrey J."/>
            <person name="Good R."/>
            <person name="Gotea V."/>
            <person name="Gravely B."/>
            <person name="Greenberg A.J."/>
            <person name="Griffiths-Jones S."/>
            <person name="Gross S."/>
            <person name="Guigo R."/>
            <person name="Gustafson E.A."/>
            <person name="Haerty W."/>
            <person name="Hahn M.W."/>
            <person name="Halligan D.L."/>
            <person name="Halpern A.L."/>
            <person name="Halter G.M."/>
            <person name="Han M.V."/>
            <person name="Heger A."/>
            <person name="Hillier L."/>
            <person name="Hinrichs A.S."/>
            <person name="Holmes I."/>
            <person name="Hoskins R.A."/>
            <person name="Hubisz M.J."/>
            <person name="Hultmark D."/>
            <person name="Huntley M.A."/>
            <person name="Jaffe D.B."/>
            <person name="Jagadeeshan S."/>
            <person name="Jeck W.R."/>
            <person name="Johnson J."/>
            <person name="Jones C.D."/>
            <person name="Jordan W.C."/>
            <person name="Karpen G.H."/>
            <person name="Kataoka E."/>
            <person name="Keightley P.D."/>
            <person name="Kheradpour P."/>
            <person name="Kirkness E.F."/>
            <person name="Koerich L.B."/>
            <person name="Kristiansen K."/>
            <person name="Kudrna D."/>
            <person name="Kulathinal R.J."/>
            <person name="Kumar S."/>
            <person name="Kwok R."/>
            <person name="Lander E."/>
            <person name="Langley C.H."/>
            <person name="Lapoint R."/>
            <person name="Lazzaro B.P."/>
            <person name="Lee S.J."/>
            <person name="Levesque L."/>
            <person name="Li R."/>
            <person name="Lin C.F."/>
            <person name="Lin M.F."/>
            <person name="Lindblad-Toh K."/>
            <person name="Llopart A."/>
            <person name="Long M."/>
            <person name="Low L."/>
            <person name="Lozovsky E."/>
            <person name="Lu J."/>
            <person name="Luo M."/>
            <person name="Machado C.A."/>
            <person name="Makalowski W."/>
            <person name="Marzo M."/>
            <person name="Matsuda M."/>
            <person name="Matzkin L."/>
            <person name="McAllister B."/>
            <person name="McBride C.S."/>
            <person name="McKernan B."/>
            <person name="McKernan K."/>
            <person name="Mendez-Lago M."/>
            <person name="Minx P."/>
            <person name="Mollenhauer M.U."/>
            <person name="Montooth K."/>
            <person name="Mount S.M."/>
            <person name="Mu X."/>
            <person name="Myers E."/>
            <person name="Negre B."/>
            <person name="Newfeld S."/>
            <person name="Nielsen R."/>
            <person name="Noor M.A."/>
            <person name="O'Grady P."/>
            <person name="Pachter L."/>
            <person name="Papaceit M."/>
            <person name="Parisi M.J."/>
            <person name="Parisi M."/>
            <person name="Parts L."/>
            <person name="Pedersen J.S."/>
            <person name="Pesole G."/>
            <person name="Phillippy A.M."/>
            <person name="Ponting C.P."/>
            <person name="Pop M."/>
            <person name="Porcelli D."/>
            <person name="Powell J.R."/>
            <person name="Prohaska S."/>
            <person name="Pruitt K."/>
            <person name="Puig M."/>
            <person name="Quesneville H."/>
            <person name="Ram K.R."/>
            <person name="Rand D."/>
            <person name="Rasmussen M.D."/>
            <person name="Reed L.K."/>
            <person name="Reenan R."/>
            <person name="Reily A."/>
            <person name="Remington K.A."/>
            <person name="Rieger T.T."/>
            <person name="Ritchie M.G."/>
            <person name="Robin C."/>
            <person name="Rogers Y.H."/>
            <person name="Rohde C."/>
            <person name="Rozas J."/>
            <person name="Rubenfield M.J."/>
            <person name="Ruiz A."/>
            <person name="Russo S."/>
            <person name="Salzberg S.L."/>
            <person name="Sanchez-Gracia A."/>
            <person name="Saranga D.J."/>
            <person name="Sato H."/>
            <person name="Schaeffer S.W."/>
            <person name="Schatz M.C."/>
            <person name="Schlenke T."/>
            <person name="Schwartz R."/>
            <person name="Segarra C."/>
            <person name="Singh R.S."/>
            <person name="Sirot L."/>
            <person name="Sirota M."/>
            <person name="Sisneros N.B."/>
            <person name="Smith C.D."/>
            <person name="Smith T.F."/>
            <person name="Spieth J."/>
            <person name="Stage D.E."/>
            <person name="Stark A."/>
            <person name="Stephan W."/>
            <person name="Strausberg R.L."/>
            <person name="Strempel S."/>
            <person name="Sturgill D."/>
            <person name="Sutton G."/>
            <person name="Sutton G.G."/>
            <person name="Tao W."/>
            <person name="Teichmann S."/>
            <person name="Tobari Y.N."/>
            <person name="Tomimura Y."/>
            <person name="Tsolas J.M."/>
            <person name="Valente V.L."/>
            <person name="Venter E."/>
            <person name="Venter J.C."/>
            <person name="Vicario S."/>
            <person name="Vieira F.G."/>
            <person name="Vilella A.J."/>
            <person name="Villasante A."/>
            <person name="Walenz B."/>
            <person name="Wang J."/>
            <person name="Wasserman M."/>
            <person name="Watts T."/>
            <person name="Wilson D."/>
            <person name="Wilson R.K."/>
            <person name="Wing R.A."/>
            <person name="Wolfner M.F."/>
            <person name="Wong A."/>
            <person name="Wong G.K."/>
            <person name="Wu C.I."/>
            <person name="Wu G."/>
            <person name="Yamamoto D."/>
            <person name="Yang H.P."/>
            <person name="Yang S.P."/>
            <person name="Yorke J.A."/>
            <person name="Yoshida K."/>
            <person name="Zdobnov E."/>
            <person name="Zhang P."/>
            <person name="Zhang Y."/>
            <person name="Zimin A.V."/>
            <person name="Baldwin J."/>
            <person name="Abdouelleil A."/>
            <person name="Abdulkadir J."/>
            <person name="Abebe A."/>
            <person name="Abera B."/>
            <person name="Abreu J."/>
            <person name="Acer S.C."/>
            <person name="Aftuck L."/>
            <person name="Alexander A."/>
            <person name="An P."/>
            <person name="Anderson E."/>
            <person name="Anderson S."/>
            <person name="Arachi H."/>
            <person name="Azer M."/>
            <person name="Bachantsang P."/>
            <person name="Barry A."/>
            <person name="Bayul T."/>
            <person name="Berlin A."/>
            <person name="Bessette D."/>
            <person name="Bloom T."/>
            <person name="Blye J."/>
            <person name="Boguslavskiy L."/>
            <person name="Bonnet C."/>
            <person name="Boukhgalter B."/>
            <person name="Bourzgui I."/>
            <person name="Brown A."/>
            <person name="Cahill P."/>
            <person name="Channer S."/>
            <person name="Cheshatsang Y."/>
            <person name="Chuda L."/>
            <person name="Citroen M."/>
            <person name="Collymore A."/>
            <person name="Cooke P."/>
            <person name="Costello M."/>
            <person name="D'Aco K."/>
            <person name="Daza R."/>
            <person name="De Haan G."/>
            <person name="DeGray S."/>
            <person name="DeMaso C."/>
            <person name="Dhargay N."/>
            <person name="Dooley K."/>
            <person name="Dooley E."/>
            <person name="Doricent M."/>
            <person name="Dorje P."/>
            <person name="Dorjee K."/>
            <person name="Dupes A."/>
            <person name="Elong R."/>
            <person name="Falk J."/>
            <person name="Farina A."/>
            <person name="Faro S."/>
            <person name="Ferguson D."/>
            <person name="Fisher S."/>
            <person name="Foley C.D."/>
            <person name="Franke A."/>
            <person name="Friedrich D."/>
            <person name="Gadbois L."/>
            <person name="Gearin G."/>
            <person name="Gearin C.R."/>
            <person name="Giannoukos G."/>
            <person name="Goode T."/>
            <person name="Graham J."/>
            <person name="Grandbois E."/>
            <person name="Grewal S."/>
            <person name="Gyaltsen K."/>
            <person name="Hafez N."/>
            <person name="Hagos B."/>
            <person name="Hall J."/>
            <person name="Henson C."/>
            <person name="Hollinger A."/>
            <person name="Honan T."/>
            <person name="Huard M.D."/>
            <person name="Hughes L."/>
            <person name="Hurhula B."/>
            <person name="Husby M.E."/>
            <person name="Kamat A."/>
            <person name="Kanga B."/>
            <person name="Kashin S."/>
            <person name="Khazanovich D."/>
            <person name="Kisner P."/>
            <person name="Lance K."/>
            <person name="Lara M."/>
            <person name="Lee W."/>
            <person name="Lennon N."/>
            <person name="Letendre F."/>
            <person name="LeVine R."/>
            <person name="Lipovsky A."/>
            <person name="Liu X."/>
            <person name="Liu J."/>
            <person name="Liu S."/>
            <person name="Lokyitsang T."/>
            <person name="Lokyitsang Y."/>
            <person name="Lubonja R."/>
            <person name="Lui A."/>
            <person name="MacDonald P."/>
            <person name="Magnisalis V."/>
            <person name="Maru K."/>
            <person name="Matthews C."/>
            <person name="McCusker W."/>
            <person name="McDonough S."/>
            <person name="Mehta T."/>
            <person name="Meldrim J."/>
            <person name="Meneus L."/>
            <person name="Mihai O."/>
            <person name="Mihalev A."/>
            <person name="Mihova T."/>
            <person name="Mittelman R."/>
            <person name="Mlenga V."/>
            <person name="Montmayeur A."/>
            <person name="Mulrain L."/>
            <person name="Navidi A."/>
            <person name="Naylor J."/>
            <person name="Negash T."/>
            <person name="Nguyen T."/>
            <person name="Nguyen N."/>
            <person name="Nicol R."/>
            <person name="Norbu C."/>
            <person name="Norbu N."/>
            <person name="Novod N."/>
            <person name="O'Neill B."/>
            <person name="Osman S."/>
            <person name="Markiewicz E."/>
            <person name="Oyono O.L."/>
            <person name="Patti C."/>
            <person name="Phunkhang P."/>
            <person name="Pierre F."/>
            <person name="Priest M."/>
            <person name="Raghuraman S."/>
            <person name="Rege F."/>
            <person name="Reyes R."/>
            <person name="Rise C."/>
            <person name="Rogov P."/>
            <person name="Ross K."/>
            <person name="Ryan E."/>
            <person name="Settipalli S."/>
            <person name="Shea T."/>
            <person name="Sherpa N."/>
            <person name="Shi L."/>
            <person name="Shih D."/>
            <person name="Sparrow T."/>
            <person name="Spaulding J."/>
            <person name="Stalker J."/>
            <person name="Stange-Thomann N."/>
            <person name="Stavropoulos S."/>
            <person name="Stone C."/>
            <person name="Strader C."/>
            <person name="Tesfaye S."/>
            <person name="Thomson T."/>
            <person name="Thoulutsang Y."/>
            <person name="Thoulutsang D."/>
            <person name="Topham K."/>
            <person name="Topping I."/>
            <person name="Tsamla T."/>
            <person name="Vassiliev H."/>
            <person name="Vo A."/>
            <person name="Wangchuk T."/>
            <person name="Wangdi T."/>
            <person name="Weiand M."/>
            <person name="Wilkinson J."/>
            <person name="Wilson A."/>
            <person name="Yadav S."/>
            <person name="Young G."/>
            <person name="Yu Q."/>
            <person name="Zembek L."/>
            <person name="Zhong D."/>
            <person name="Zimmer A."/>
            <person name="Zwirko Z."/>
            <person name="Jaffe D.B."/>
            <person name="Alvarez P."/>
            <person name="Brockman W."/>
            <person name="Butler J."/>
            <person name="Chin C."/>
            <person name="Gnerre S."/>
            <person name="Grabherr M."/>
            <person name="Kleber M."/>
            <person name="Mauceli E."/>
            <person name="MacCallum I."/>
        </authorList>
    </citation>
    <scope>NUCLEOTIDE SEQUENCE [LARGE SCALE GENOMIC DNA]</scope>
    <source>
        <strain evidence="3 4">TSC#14021-0224.01</strain>
    </source>
</reference>
<dbReference type="OrthoDB" id="8182982at2759"/>
<dbReference type="Pfam" id="PF11838">
    <property type="entry name" value="ERAP1_C"/>
    <property type="match status" value="1"/>
</dbReference>
<dbReference type="GO" id="GO:0005737">
    <property type="term" value="C:cytoplasm"/>
    <property type="evidence" value="ECO:0007669"/>
    <property type="project" value="TreeGrafter"/>
</dbReference>
<gene>
    <name evidence="3" type="primary">Dere\GG26781</name>
    <name evidence="3" type="synonym">GG26781</name>
    <name evidence="3" type="ORF">Dere_GG26781</name>
</gene>
<reference evidence="3 4" key="2">
    <citation type="journal article" date="2008" name="Bioinformatics">
        <title>Assembly reconciliation.</title>
        <authorList>
            <person name="Zimin A.V."/>
            <person name="Smith D.R."/>
            <person name="Sutton G."/>
            <person name="Yorke J.A."/>
        </authorList>
    </citation>
    <scope>NUCLEOTIDE SEQUENCE [LARGE SCALE GENOMIC DNA]</scope>
    <source>
        <strain evidence="3 4">TSC#14021-0224.01</strain>
    </source>
</reference>
<sequence>MDISNLPSKKMFIIVNQEEIGPFPVNYDVNNWNMLAKYLRTEDKRESIPVFTRAKLLHDAWNLAYAGELNFATALNVTLFLKYERNPIVWNPVFTFLDQVGKRLEKSSISRKFENF</sequence>